<organism evidence="9">
    <name type="scientific">Fibrocapsa japonica</name>
    <dbReference type="NCBI Taxonomy" id="94617"/>
    <lineage>
        <taxon>Eukaryota</taxon>
        <taxon>Sar</taxon>
        <taxon>Stramenopiles</taxon>
        <taxon>Ochrophyta</taxon>
        <taxon>Raphidophyceae</taxon>
        <taxon>Chattonellales</taxon>
        <taxon>Chattonellaceae</taxon>
        <taxon>Fibrocapsa</taxon>
    </lineage>
</organism>
<dbReference type="InterPro" id="IPR023465">
    <property type="entry name" value="Riboflavin_kinase_dom_sf"/>
</dbReference>
<dbReference type="SUPFAM" id="SSF82114">
    <property type="entry name" value="Riboflavin kinase-like"/>
    <property type="match status" value="1"/>
</dbReference>
<dbReference type="Gene3D" id="2.40.30.30">
    <property type="entry name" value="Riboflavin kinase-like"/>
    <property type="match status" value="1"/>
</dbReference>
<keyword evidence="3" id="KW-0285">Flavoprotein</keyword>
<comment type="pathway">
    <text evidence="1">Cofactor biosynthesis; FMN biosynthesis; FMN from riboflavin (ATP route): step 1/1.</text>
</comment>
<protein>
    <recommendedName>
        <fullName evidence="2">riboflavin kinase</fullName>
        <ecNumber evidence="2">2.7.1.26</ecNumber>
    </recommendedName>
</protein>
<evidence type="ECO:0000256" key="4">
    <source>
        <dbReference type="ARBA" id="ARBA00022643"/>
    </source>
</evidence>
<dbReference type="CDD" id="cd02440">
    <property type="entry name" value="AdoMet_MTases"/>
    <property type="match status" value="1"/>
</dbReference>
<name>A0A7S2XYQ3_9STRA</name>
<dbReference type="Pfam" id="PF01687">
    <property type="entry name" value="Flavokinase"/>
    <property type="match status" value="1"/>
</dbReference>
<evidence type="ECO:0000256" key="5">
    <source>
        <dbReference type="ARBA" id="ARBA00022679"/>
    </source>
</evidence>
<dbReference type="GO" id="GO:0005524">
    <property type="term" value="F:ATP binding"/>
    <property type="evidence" value="ECO:0007669"/>
    <property type="project" value="UniProtKB-KW"/>
</dbReference>
<sequence>MAILNNNSYQRRIALSVTALGYFFSALATLTMHARICRGVMMQNSKSLNIFQHFTSSPSTGNLFFVNPWPPTYLKSQNMMRTETRLGSSMLDVPFPRQKQLVPQSLGNYNCRGLHIGRWNTCLSAEESDALDVHEEKMLNIQGGLLGPREQRSGADYHNQMQREAFDNAVNFFSSKQAVPRAVVPRLEKISSSVTVEKGQYVLDVGCGTGALLPFLAKNTGVYGEDKLVGLDLSSGMVGIARERNPNSGFFTGDFMDFKSIGDAEFSATATVVDVSASENEADTVATNPEVGAIFFNAVFGNLWDQPAALAHCCELLPTGGNVVISHPMGSTFVKMLKKKDNRLVPHLLPTQEQLEAMVANLPLEIKSFEGKDGVKDLYLAVLQRVPVSPLTKLLCLRGKVAHGYGRGSRKLGIPTANLPESNFLTSALGDVPAGVYCGWALVEQNGNGAHKGPFKAVVNIGFSPTFEGKENPEKIVEAHLVHDFEEDFYDKQMRLVLVGFKRFEKKFSSFPELLANIRQDVKDCSEALDCEQFKSIQDISFLTKDDIDSHEQLVFIDINK</sequence>
<keyword evidence="7" id="KW-0067">ATP-binding</keyword>
<feature type="domain" description="Riboflavin kinase" evidence="8">
    <location>
        <begin position="394"/>
        <end position="530"/>
    </location>
</feature>
<accession>A0A7S2XYQ3</accession>
<dbReference type="PANTHER" id="PTHR22749">
    <property type="entry name" value="RIBOFLAVIN KINASE/FMN ADENYLYLTRANSFERASE"/>
    <property type="match status" value="1"/>
</dbReference>
<dbReference type="InterPro" id="IPR029063">
    <property type="entry name" value="SAM-dependent_MTases_sf"/>
</dbReference>
<dbReference type="SMART" id="SM00904">
    <property type="entry name" value="Flavokinase"/>
    <property type="match status" value="1"/>
</dbReference>
<dbReference type="Gene3D" id="3.40.50.150">
    <property type="entry name" value="Vaccinia Virus protein VP39"/>
    <property type="match status" value="1"/>
</dbReference>
<dbReference type="UniPathway" id="UPA00276">
    <property type="reaction ID" value="UER00406"/>
</dbReference>
<dbReference type="Pfam" id="PF13489">
    <property type="entry name" value="Methyltransf_23"/>
    <property type="match status" value="1"/>
</dbReference>
<dbReference type="InterPro" id="IPR015865">
    <property type="entry name" value="Riboflavin_kinase_bac/euk"/>
</dbReference>
<evidence type="ECO:0000256" key="3">
    <source>
        <dbReference type="ARBA" id="ARBA00022630"/>
    </source>
</evidence>
<evidence type="ECO:0000313" key="9">
    <source>
        <dbReference type="EMBL" id="CAD9868559.1"/>
    </source>
</evidence>
<keyword evidence="4" id="KW-0288">FMN</keyword>
<dbReference type="InterPro" id="IPR023468">
    <property type="entry name" value="Riboflavin_kinase"/>
</dbReference>
<evidence type="ECO:0000259" key="8">
    <source>
        <dbReference type="SMART" id="SM00904"/>
    </source>
</evidence>
<reference evidence="9" key="1">
    <citation type="submission" date="2021-01" db="EMBL/GenBank/DDBJ databases">
        <authorList>
            <person name="Corre E."/>
            <person name="Pelletier E."/>
            <person name="Niang G."/>
            <person name="Scheremetjew M."/>
            <person name="Finn R."/>
            <person name="Kale V."/>
            <person name="Holt S."/>
            <person name="Cochrane G."/>
            <person name="Meng A."/>
            <person name="Brown T."/>
            <person name="Cohen L."/>
        </authorList>
    </citation>
    <scope>NUCLEOTIDE SEQUENCE</scope>
    <source>
        <strain evidence="9">CCMP1661</strain>
    </source>
</reference>
<evidence type="ECO:0000256" key="6">
    <source>
        <dbReference type="ARBA" id="ARBA00022741"/>
    </source>
</evidence>
<gene>
    <name evidence="9" type="ORF">FJAP1339_LOCUS8650</name>
</gene>
<evidence type="ECO:0000256" key="1">
    <source>
        <dbReference type="ARBA" id="ARBA00005201"/>
    </source>
</evidence>
<evidence type="ECO:0000256" key="7">
    <source>
        <dbReference type="ARBA" id="ARBA00022840"/>
    </source>
</evidence>
<dbReference type="PANTHER" id="PTHR22749:SF6">
    <property type="entry name" value="RIBOFLAVIN KINASE"/>
    <property type="match status" value="1"/>
</dbReference>
<dbReference type="GO" id="GO:0009398">
    <property type="term" value="P:FMN biosynthetic process"/>
    <property type="evidence" value="ECO:0007669"/>
    <property type="project" value="UniProtKB-UniPathway"/>
</dbReference>
<dbReference type="GO" id="GO:0009231">
    <property type="term" value="P:riboflavin biosynthetic process"/>
    <property type="evidence" value="ECO:0007669"/>
    <property type="project" value="InterPro"/>
</dbReference>
<dbReference type="AlphaFoldDB" id="A0A7S2XYQ3"/>
<dbReference type="EMBL" id="HBHR01017277">
    <property type="protein sequence ID" value="CAD9868559.1"/>
    <property type="molecule type" value="Transcribed_RNA"/>
</dbReference>
<dbReference type="EC" id="2.7.1.26" evidence="2"/>
<proteinExistence type="predicted"/>
<dbReference type="GO" id="GO:0008531">
    <property type="term" value="F:riboflavin kinase activity"/>
    <property type="evidence" value="ECO:0007669"/>
    <property type="project" value="UniProtKB-EC"/>
</dbReference>
<keyword evidence="6" id="KW-0547">Nucleotide-binding</keyword>
<dbReference type="SUPFAM" id="SSF53335">
    <property type="entry name" value="S-adenosyl-L-methionine-dependent methyltransferases"/>
    <property type="match status" value="1"/>
</dbReference>
<evidence type="ECO:0000256" key="2">
    <source>
        <dbReference type="ARBA" id="ARBA00012105"/>
    </source>
</evidence>
<keyword evidence="5" id="KW-0808">Transferase</keyword>